<evidence type="ECO:0000256" key="3">
    <source>
        <dbReference type="ARBA" id="ARBA00022448"/>
    </source>
</evidence>
<gene>
    <name evidence="13" type="ORF">ACFPN2_13140</name>
</gene>
<dbReference type="SUPFAM" id="SSF52172">
    <property type="entry name" value="CheY-like"/>
    <property type="match status" value="1"/>
</dbReference>
<dbReference type="Gene3D" id="3.40.50.2300">
    <property type="match status" value="1"/>
</dbReference>
<evidence type="ECO:0000256" key="11">
    <source>
        <dbReference type="SAM" id="MobiDB-lite"/>
    </source>
</evidence>
<name>A0ABV8SU26_9GAMM</name>
<keyword evidence="4 10" id="KW-1003">Cell membrane</keyword>
<accession>A0ABV8SU26</accession>
<evidence type="ECO:0000256" key="6">
    <source>
        <dbReference type="ARBA" id="ARBA00022692"/>
    </source>
</evidence>
<reference evidence="14" key="1">
    <citation type="journal article" date="2019" name="Int. J. Syst. Evol. Microbiol.">
        <title>The Global Catalogue of Microorganisms (GCM) 10K type strain sequencing project: providing services to taxonomists for standard genome sequencing and annotation.</title>
        <authorList>
            <consortium name="The Broad Institute Genomics Platform"/>
            <consortium name="The Broad Institute Genome Sequencing Center for Infectious Disease"/>
            <person name="Wu L."/>
            <person name="Ma J."/>
        </authorList>
    </citation>
    <scope>NUCLEOTIDE SEQUENCE [LARGE SCALE GENOMIC DNA]</scope>
    <source>
        <strain evidence="14">CGMCC 1.10759</strain>
    </source>
</reference>
<evidence type="ECO:0000256" key="1">
    <source>
        <dbReference type="ARBA" id="ARBA00004383"/>
    </source>
</evidence>
<keyword evidence="3 10" id="KW-0813">Transport</keyword>
<dbReference type="InterPro" id="IPR003538">
    <property type="entry name" value="TonB"/>
</dbReference>
<comment type="function">
    <text evidence="10">Interacts with outer membrane receptor proteins that carry out high-affinity binding and energy dependent uptake into the periplasmic space of specific substrates. It could act to transduce energy from the cytoplasmic membrane to specific energy-requiring processes in the outer membrane, resulting in the release into the periplasm of ligands bound by these outer membrane proteins.</text>
</comment>
<dbReference type="PANTHER" id="PTHR33446">
    <property type="entry name" value="PROTEIN TONB-RELATED"/>
    <property type="match status" value="1"/>
</dbReference>
<feature type="domain" description="TonB C-terminal" evidence="12">
    <location>
        <begin position="533"/>
        <end position="624"/>
    </location>
</feature>
<feature type="region of interest" description="Disordered" evidence="11">
    <location>
        <begin position="322"/>
        <end position="371"/>
    </location>
</feature>
<dbReference type="InterPro" id="IPR037682">
    <property type="entry name" value="TonB_C"/>
</dbReference>
<keyword evidence="10" id="KW-0735">Signal-anchor</keyword>
<evidence type="ECO:0000313" key="13">
    <source>
        <dbReference type="EMBL" id="MFC4310029.1"/>
    </source>
</evidence>
<dbReference type="RefSeq" id="WP_380597185.1">
    <property type="nucleotide sequence ID" value="NZ_JBHSDU010000003.1"/>
</dbReference>
<evidence type="ECO:0000256" key="8">
    <source>
        <dbReference type="ARBA" id="ARBA00022989"/>
    </source>
</evidence>
<comment type="caution">
    <text evidence="13">The sequence shown here is derived from an EMBL/GenBank/DDBJ whole genome shotgun (WGS) entry which is preliminary data.</text>
</comment>
<dbReference type="Gene3D" id="3.30.1150.10">
    <property type="match status" value="1"/>
</dbReference>
<proteinExistence type="inferred from homology"/>
<evidence type="ECO:0000313" key="14">
    <source>
        <dbReference type="Proteomes" id="UP001595904"/>
    </source>
</evidence>
<evidence type="ECO:0000256" key="2">
    <source>
        <dbReference type="ARBA" id="ARBA00006555"/>
    </source>
</evidence>
<feature type="transmembrane region" description="Helical" evidence="10">
    <location>
        <begin position="165"/>
        <end position="187"/>
    </location>
</feature>
<evidence type="ECO:0000259" key="12">
    <source>
        <dbReference type="PROSITE" id="PS52015"/>
    </source>
</evidence>
<keyword evidence="7 10" id="KW-0653">Protein transport</keyword>
<keyword evidence="6 10" id="KW-0812">Transmembrane</keyword>
<dbReference type="NCBIfam" id="TIGR01352">
    <property type="entry name" value="tonB_Cterm"/>
    <property type="match status" value="1"/>
</dbReference>
<comment type="similarity">
    <text evidence="2 10">Belongs to the TonB family.</text>
</comment>
<evidence type="ECO:0000256" key="10">
    <source>
        <dbReference type="RuleBase" id="RU362123"/>
    </source>
</evidence>
<evidence type="ECO:0000256" key="4">
    <source>
        <dbReference type="ARBA" id="ARBA00022475"/>
    </source>
</evidence>
<evidence type="ECO:0000256" key="7">
    <source>
        <dbReference type="ARBA" id="ARBA00022927"/>
    </source>
</evidence>
<dbReference type="InterPro" id="IPR006260">
    <property type="entry name" value="TonB/TolA_C"/>
</dbReference>
<keyword evidence="5 10" id="KW-0997">Cell inner membrane</keyword>
<dbReference type="PRINTS" id="PR01374">
    <property type="entry name" value="TONBPROTEIN"/>
</dbReference>
<keyword evidence="14" id="KW-1185">Reference proteome</keyword>
<protein>
    <recommendedName>
        <fullName evidence="10">Protein TonB</fullName>
    </recommendedName>
</protein>
<feature type="compositionally biased region" description="Polar residues" evidence="11">
    <location>
        <begin position="322"/>
        <end position="356"/>
    </location>
</feature>
<keyword evidence="9 10" id="KW-0472">Membrane</keyword>
<dbReference type="InterPro" id="IPR011006">
    <property type="entry name" value="CheY-like_superfamily"/>
</dbReference>
<dbReference type="SUPFAM" id="SSF74653">
    <property type="entry name" value="TolA/TonB C-terminal domain"/>
    <property type="match status" value="1"/>
</dbReference>
<dbReference type="EMBL" id="JBHSDU010000003">
    <property type="protein sequence ID" value="MFC4310029.1"/>
    <property type="molecule type" value="Genomic_DNA"/>
</dbReference>
<dbReference type="Pfam" id="PF03544">
    <property type="entry name" value="TonB_C"/>
    <property type="match status" value="1"/>
</dbReference>
<dbReference type="InterPro" id="IPR051045">
    <property type="entry name" value="TonB-dependent_transducer"/>
</dbReference>
<keyword evidence="8 10" id="KW-1133">Transmembrane helix</keyword>
<evidence type="ECO:0000256" key="9">
    <source>
        <dbReference type="ARBA" id="ARBA00023136"/>
    </source>
</evidence>
<dbReference type="Proteomes" id="UP001595904">
    <property type="component" value="Unassembled WGS sequence"/>
</dbReference>
<organism evidence="13 14">
    <name type="scientific">Steroidobacter flavus</name>
    <dbReference type="NCBI Taxonomy" id="1842136"/>
    <lineage>
        <taxon>Bacteria</taxon>
        <taxon>Pseudomonadati</taxon>
        <taxon>Pseudomonadota</taxon>
        <taxon>Gammaproteobacteria</taxon>
        <taxon>Steroidobacterales</taxon>
        <taxon>Steroidobacteraceae</taxon>
        <taxon>Steroidobacter</taxon>
    </lineage>
</organism>
<dbReference type="PROSITE" id="PS52015">
    <property type="entry name" value="TONB_CTD"/>
    <property type="match status" value="1"/>
</dbReference>
<comment type="subcellular location">
    <subcellularLocation>
        <location evidence="1 10">Cell inner membrane</location>
        <topology evidence="1 10">Single-pass membrane protein</topology>
        <orientation evidence="1 10">Periplasmic side</orientation>
    </subcellularLocation>
</comment>
<evidence type="ECO:0000256" key="5">
    <source>
        <dbReference type="ARBA" id="ARBA00022519"/>
    </source>
</evidence>
<sequence length="624" mass="66791">MPSTRPDDFLNTVRTTAARPGQVIDVVILTSDASLLEALRSSAGSEHALWDVPSADAAVDYLVGGRCDVLIADLGSLHGDVASLLERLQMQFPELIFMAIGRREDEGTVASLLSTGRIYRYLHKPISPGRAFQFLNAATRRYNEQRDGTPVALQTVRTIARKRPYLGKAIAAGSGVLAAVVAFAIWWHSRDQGLPATLQTTHVGETSVEDQVKSKLGSAQIAYLSGRLIDPRGDNALQYYRDVLTLDAQNAEAKAGMQKVIDTLEQRVVKALEERNASRGVTAWTALQRATPNHPELESLRAQLLALSRAAPKTQAILASNTRPTAPASTQPGANITSPAGSDATPATSTARNVNASAPVDSEAERLAAAAAERELEDAIARELAEQEAAANAPAAEQVAETNAAGASAGAAPAAAAPAPEPQGPSIAEQVAAVSALRERGALISPAGNNAFDSVMSLRERYPEAEEVRGEQQRLSSILLDRARTALAANNIDEASTLISRANVLTPDIQAVRTLQEQLFLAQEQRDFTKNVAQAASLKRVREVPPVYPRDAQRAGTEGWVQVEFTISADGSTQDLQVRDSAPKQVFDKAALDSVSKWRFEPIRKNGAPVAQRAVLQVRFVLNN</sequence>